<dbReference type="KEGG" id="nri:NRI_0596"/>
<sequence>MSDTEGTLKGNSGVVGWIEHRLPIFSFLKGFLVDYRAPKNLNIFWNFGILAALSLGIQLVTGIFLAMHYDPNAANAFASVEHITRDVNFGWLLRYSHQVGASMFFAVVYIHIFRGLYYGSYKNPRELLWIIGVIIYLCMMATGFLGYVLPWGQMSFWGATVITNFFSAIPVFGESIVQWIWGGFAVGNPTLNKFFALHYLFPFIIVALACLHMIALHKFGSNNPSGIEVASTRETVPFHPYYTAKDFVTVVLFFLVFSGFVFFAPDYLGHPDNFIEADPLVTPSHIVPEWYFLPFYAILRAIPSKLGGVVALLSSVLILIAVPWLDTSKVKSGRYRPLFKKFFFVFLVNFLFLLWLGGREAVEPYISMSRVATLYYFGYFMVVLPILGKLEKTLPLPQSIEESIKESDEK</sequence>
<protein>
    <recommendedName>
        <fullName evidence="4 16">Cytochrome b</fullName>
    </recommendedName>
</protein>
<keyword evidence="11 17" id="KW-1133">Transmembrane helix</keyword>
<evidence type="ECO:0000256" key="2">
    <source>
        <dbReference type="ARBA" id="ARBA00004141"/>
    </source>
</evidence>
<dbReference type="eggNOG" id="COG1290">
    <property type="taxonomic scope" value="Bacteria"/>
</dbReference>
<evidence type="ECO:0000259" key="19">
    <source>
        <dbReference type="PROSITE" id="PS51003"/>
    </source>
</evidence>
<dbReference type="InterPro" id="IPR030689">
    <property type="entry name" value="Cytochrome_b"/>
</dbReference>
<dbReference type="FunFam" id="1.20.810.10:FF:000004">
    <property type="entry name" value="Cytochrome b"/>
    <property type="match status" value="1"/>
</dbReference>
<dbReference type="InterPro" id="IPR005797">
    <property type="entry name" value="Cyt_b/b6_N"/>
</dbReference>
<feature type="transmembrane region" description="Helical" evidence="17">
    <location>
        <begin position="338"/>
        <end position="356"/>
    </location>
</feature>
<feature type="binding site" description="axial binding residue" evidence="15">
    <location>
        <position position="111"/>
    </location>
    <ligand>
        <name>heme b</name>
        <dbReference type="ChEBI" id="CHEBI:60344"/>
        <label>b566</label>
    </ligand>
    <ligandPart>
        <name>Fe</name>
        <dbReference type="ChEBI" id="CHEBI:18248"/>
    </ligandPart>
</feature>
<dbReference type="SUPFAM" id="SSF81342">
    <property type="entry name" value="Transmembrane di-heme cytochromes"/>
    <property type="match status" value="1"/>
</dbReference>
<dbReference type="GO" id="GO:0046872">
    <property type="term" value="F:metal ion binding"/>
    <property type="evidence" value="ECO:0007669"/>
    <property type="project" value="UniProtKB-KW"/>
</dbReference>
<feature type="binding site" evidence="14">
    <location>
        <position position="217"/>
    </location>
    <ligand>
        <name>a ubiquinone</name>
        <dbReference type="ChEBI" id="CHEBI:16389"/>
    </ligand>
</feature>
<dbReference type="PROSITE" id="PS51003">
    <property type="entry name" value="CYTB_CTER"/>
    <property type="match status" value="1"/>
</dbReference>
<feature type="transmembrane region" description="Helical" evidence="17">
    <location>
        <begin position="95"/>
        <end position="116"/>
    </location>
</feature>
<comment type="subunit">
    <text evidence="3 16">The main subunits of complex b-c1 are: cytochrome b, cytochrome c1 and the Rieske protein.</text>
</comment>
<evidence type="ECO:0000256" key="12">
    <source>
        <dbReference type="ARBA" id="ARBA00023004"/>
    </source>
</evidence>
<dbReference type="OrthoDB" id="9804503at2"/>
<dbReference type="RefSeq" id="WP_015816468.1">
    <property type="nucleotide sequence ID" value="NC_013009.1"/>
</dbReference>
<evidence type="ECO:0000256" key="8">
    <source>
        <dbReference type="ARBA" id="ARBA00022692"/>
    </source>
</evidence>
<dbReference type="InterPro" id="IPR005798">
    <property type="entry name" value="Cyt_b/b6_C"/>
</dbReference>
<dbReference type="Gene3D" id="1.20.810.10">
    <property type="entry name" value="Cytochrome Bc1 Complex, Chain C"/>
    <property type="match status" value="1"/>
</dbReference>
<evidence type="ECO:0000256" key="13">
    <source>
        <dbReference type="ARBA" id="ARBA00023136"/>
    </source>
</evidence>
<keyword evidence="12 15" id="KW-0408">Iron</keyword>
<keyword evidence="5 16" id="KW-0813">Transport</keyword>
<comment type="cofactor">
    <cofactor evidence="15">
        <name>heme</name>
        <dbReference type="ChEBI" id="CHEBI:30413"/>
    </cofactor>
    <text evidence="15">Binds 2 heme groups non-covalently.</text>
</comment>
<feature type="domain" description="Cytochrome b/b6 C-terminal region profile" evidence="19">
    <location>
        <begin position="228"/>
        <end position="398"/>
    </location>
</feature>
<feature type="domain" description="Cytochrome b/b6 N-terminal region profile" evidence="18">
    <location>
        <begin position="14"/>
        <end position="225"/>
    </location>
</feature>
<dbReference type="InterPro" id="IPR048259">
    <property type="entry name" value="Cytochrome_b_N_euk/bac"/>
</dbReference>
<reference evidence="20 21" key="1">
    <citation type="journal article" date="2009" name="Nucleic Acids Res.">
        <title>Analysis of complete genome sequence of Neorickettsia risticii: causative agent of Potomac horse fever.</title>
        <authorList>
            <person name="Lin M."/>
            <person name="Zhang C."/>
            <person name="Gibson K."/>
            <person name="Rikihisa Y."/>
        </authorList>
    </citation>
    <scope>NUCLEOTIDE SEQUENCE [LARGE SCALE GENOMIC DNA]</scope>
    <source>
        <strain evidence="20 21">Illinois</strain>
    </source>
</reference>
<feature type="transmembrane region" description="Helical" evidence="17">
    <location>
        <begin position="194"/>
        <end position="215"/>
    </location>
</feature>
<dbReference type="PIRSF" id="PIRSF038885">
    <property type="entry name" value="COB"/>
    <property type="match status" value="1"/>
</dbReference>
<proteinExistence type="inferred from homology"/>
<dbReference type="STRING" id="434131.NRI_0596"/>
<keyword evidence="21" id="KW-1185">Reference proteome</keyword>
<evidence type="ECO:0000256" key="6">
    <source>
        <dbReference type="ARBA" id="ARBA00022617"/>
    </source>
</evidence>
<evidence type="ECO:0000259" key="18">
    <source>
        <dbReference type="PROSITE" id="PS51002"/>
    </source>
</evidence>
<feature type="binding site" description="axial binding residue" evidence="15">
    <location>
        <position position="198"/>
    </location>
    <ligand>
        <name>heme b</name>
        <dbReference type="ChEBI" id="CHEBI:60344"/>
        <label>b562</label>
    </ligand>
    <ligandPart>
        <name>Fe</name>
        <dbReference type="ChEBI" id="CHEBI:18248"/>
    </ligandPart>
</feature>
<dbReference type="Proteomes" id="UP000001627">
    <property type="component" value="Chromosome"/>
</dbReference>
<evidence type="ECO:0000256" key="1">
    <source>
        <dbReference type="ARBA" id="ARBA00002444"/>
    </source>
</evidence>
<accession>C6V5A6</accession>
<comment type="subcellular location">
    <subcellularLocation>
        <location evidence="2">Membrane</location>
        <topology evidence="2">Multi-pass membrane protein</topology>
    </subcellularLocation>
</comment>
<keyword evidence="13 17" id="KW-0472">Membrane</keyword>
<evidence type="ECO:0000256" key="17">
    <source>
        <dbReference type="SAM" id="Phobius"/>
    </source>
</evidence>
<dbReference type="GO" id="GO:0022904">
    <property type="term" value="P:respiratory electron transport chain"/>
    <property type="evidence" value="ECO:0007669"/>
    <property type="project" value="InterPro"/>
</dbReference>
<evidence type="ECO:0000256" key="10">
    <source>
        <dbReference type="ARBA" id="ARBA00022982"/>
    </source>
</evidence>
<feature type="transmembrane region" description="Helical" evidence="17">
    <location>
        <begin position="247"/>
        <end position="268"/>
    </location>
</feature>
<dbReference type="InterPro" id="IPR048260">
    <property type="entry name" value="Cytochrome_b_C_euk/bac"/>
</dbReference>
<feature type="transmembrane region" description="Helical" evidence="17">
    <location>
        <begin position="305"/>
        <end position="326"/>
    </location>
</feature>
<gene>
    <name evidence="20" type="ordered locus">NRI_0596</name>
</gene>
<comment type="function">
    <text evidence="1 16">Component of the ubiquinol-cytochrome c reductase complex (complex III or cytochrome b-c1 complex), which is a respiratory chain that generates an electrochemical potential coupled to ATP synthesis.</text>
</comment>
<evidence type="ECO:0000256" key="4">
    <source>
        <dbReference type="ARBA" id="ARBA00013531"/>
    </source>
</evidence>
<feature type="transmembrane region" description="Helical" evidence="17">
    <location>
        <begin position="128"/>
        <end position="149"/>
    </location>
</feature>
<dbReference type="GO" id="GO:0008121">
    <property type="term" value="F:quinol-cytochrome-c reductase activity"/>
    <property type="evidence" value="ECO:0007669"/>
    <property type="project" value="InterPro"/>
</dbReference>
<evidence type="ECO:0000256" key="9">
    <source>
        <dbReference type="ARBA" id="ARBA00022723"/>
    </source>
</evidence>
<organism evidence="20 21">
    <name type="scientific">Neorickettsia risticii (strain Illinois)</name>
    <dbReference type="NCBI Taxonomy" id="434131"/>
    <lineage>
        <taxon>Bacteria</taxon>
        <taxon>Pseudomonadati</taxon>
        <taxon>Pseudomonadota</taxon>
        <taxon>Alphaproteobacteria</taxon>
        <taxon>Rickettsiales</taxon>
        <taxon>Anaplasmataceae</taxon>
        <taxon>Neorickettsia</taxon>
    </lineage>
</organism>
<dbReference type="HOGENOM" id="CLU_031114_3_0_5"/>
<dbReference type="AlphaFoldDB" id="C6V5A6"/>
<dbReference type="InterPro" id="IPR036150">
    <property type="entry name" value="Cyt_b/b6_C_sf"/>
</dbReference>
<comment type="cofactor">
    <cofactor evidence="16">
        <name>heme b</name>
        <dbReference type="ChEBI" id="CHEBI:60344"/>
    </cofactor>
    <text evidence="16">Binds 2 heme groups non-covalently.</text>
</comment>
<dbReference type="GO" id="GO:0016491">
    <property type="term" value="F:oxidoreductase activity"/>
    <property type="evidence" value="ECO:0007669"/>
    <property type="project" value="InterPro"/>
</dbReference>
<evidence type="ECO:0000256" key="16">
    <source>
        <dbReference type="RuleBase" id="RU003385"/>
    </source>
</evidence>
<dbReference type="CDD" id="cd00284">
    <property type="entry name" value="Cytochrome_b_N"/>
    <property type="match status" value="1"/>
</dbReference>
<keyword evidence="6 15" id="KW-0349">Heme</keyword>
<dbReference type="InterPro" id="IPR027387">
    <property type="entry name" value="Cytb/b6-like_sf"/>
</dbReference>
<dbReference type="GO" id="GO:0045275">
    <property type="term" value="C:respiratory chain complex III"/>
    <property type="evidence" value="ECO:0007669"/>
    <property type="project" value="InterPro"/>
</dbReference>
<dbReference type="Pfam" id="PF00032">
    <property type="entry name" value="Cytochrom_B_C"/>
    <property type="match status" value="1"/>
</dbReference>
<keyword evidence="10 16" id="KW-0249">Electron transport</keyword>
<feature type="binding site" description="axial binding residue" evidence="15">
    <location>
        <position position="212"/>
    </location>
    <ligand>
        <name>heme b</name>
        <dbReference type="ChEBI" id="CHEBI:60344"/>
        <label>b566</label>
    </ligand>
    <ligandPart>
        <name>Fe</name>
        <dbReference type="ChEBI" id="CHEBI:18248"/>
    </ligandPart>
</feature>
<keyword evidence="7 16" id="KW-0679">Respiratory chain</keyword>
<evidence type="ECO:0000256" key="7">
    <source>
        <dbReference type="ARBA" id="ARBA00022660"/>
    </source>
</evidence>
<dbReference type="PANTHER" id="PTHR19271:SF16">
    <property type="entry name" value="CYTOCHROME B"/>
    <property type="match status" value="1"/>
</dbReference>
<keyword evidence="8 16" id="KW-0812">Transmembrane</keyword>
<dbReference type="CDD" id="cd00290">
    <property type="entry name" value="cytochrome_b_C"/>
    <property type="match status" value="1"/>
</dbReference>
<dbReference type="PROSITE" id="PS51002">
    <property type="entry name" value="CYTB_NTER"/>
    <property type="match status" value="1"/>
</dbReference>
<evidence type="ECO:0000256" key="15">
    <source>
        <dbReference type="PIRSR" id="PIRSR038885-2"/>
    </source>
</evidence>
<evidence type="ECO:0000313" key="20">
    <source>
        <dbReference type="EMBL" id="ACT69581.1"/>
    </source>
</evidence>
<name>C6V5A6_NEORI</name>
<dbReference type="PANTHER" id="PTHR19271">
    <property type="entry name" value="CYTOCHROME B"/>
    <property type="match status" value="1"/>
</dbReference>
<feature type="transmembrane region" description="Helical" evidence="17">
    <location>
        <begin position="368"/>
        <end position="387"/>
    </location>
</feature>
<dbReference type="Pfam" id="PF00033">
    <property type="entry name" value="Cytochrome_B"/>
    <property type="match status" value="1"/>
</dbReference>
<evidence type="ECO:0000256" key="14">
    <source>
        <dbReference type="PIRSR" id="PIRSR038885-1"/>
    </source>
</evidence>
<dbReference type="InterPro" id="IPR016174">
    <property type="entry name" value="Di-haem_cyt_TM"/>
</dbReference>
<evidence type="ECO:0000256" key="11">
    <source>
        <dbReference type="ARBA" id="ARBA00022989"/>
    </source>
</evidence>
<feature type="binding site" description="axial binding residue" evidence="15">
    <location>
        <position position="97"/>
    </location>
    <ligand>
        <name>heme b</name>
        <dbReference type="ChEBI" id="CHEBI:60344"/>
        <label>b562</label>
    </ligand>
    <ligandPart>
        <name>Fe</name>
        <dbReference type="ChEBI" id="CHEBI:18248"/>
    </ligandPart>
</feature>
<dbReference type="EMBL" id="CP001431">
    <property type="protein sequence ID" value="ACT69581.1"/>
    <property type="molecule type" value="Genomic_DNA"/>
</dbReference>
<evidence type="ECO:0000313" key="21">
    <source>
        <dbReference type="Proteomes" id="UP000001627"/>
    </source>
</evidence>
<evidence type="ECO:0000256" key="3">
    <source>
        <dbReference type="ARBA" id="ARBA00011649"/>
    </source>
</evidence>
<comment type="similarity">
    <text evidence="16">Belongs to the cytochrome b family.</text>
</comment>
<feature type="transmembrane region" description="Helical" evidence="17">
    <location>
        <begin position="43"/>
        <end position="67"/>
    </location>
</feature>
<keyword evidence="9 15" id="KW-0479">Metal-binding</keyword>
<evidence type="ECO:0000256" key="5">
    <source>
        <dbReference type="ARBA" id="ARBA00022448"/>
    </source>
</evidence>
<dbReference type="SUPFAM" id="SSF81648">
    <property type="entry name" value="a domain/subunit of cytochrome bc1 complex (Ubiquinol-cytochrome c reductase)"/>
    <property type="match status" value="1"/>
</dbReference>